<gene>
    <name evidence="2" type="ORF">HKX69_11765</name>
</gene>
<dbReference type="AlphaFoldDB" id="A0A6M4PH26"/>
<accession>A0A6M4PH26</accession>
<dbReference type="KEGG" id="sarg:HKX69_11765"/>
<dbReference type="EMBL" id="CP053189">
    <property type="protein sequence ID" value="QJS10112.1"/>
    <property type="molecule type" value="Genomic_DNA"/>
</dbReference>
<dbReference type="Proteomes" id="UP000502641">
    <property type="component" value="Chromosome"/>
</dbReference>
<sequence length="71" mass="7728">MVNHGTLCRVQTRGVHDGRRGTDQSVSATVPLPHRWVRRAPGGGRGAHVMCRSWWSCWRAGGHAREAVAAG</sequence>
<proteinExistence type="predicted"/>
<evidence type="ECO:0000313" key="2">
    <source>
        <dbReference type="EMBL" id="QJS10112.1"/>
    </source>
</evidence>
<keyword evidence="3" id="KW-1185">Reference proteome</keyword>
<evidence type="ECO:0000313" key="3">
    <source>
        <dbReference type="Proteomes" id="UP000502641"/>
    </source>
</evidence>
<reference evidence="2 3" key="1">
    <citation type="submission" date="2020-05" db="EMBL/GenBank/DDBJ databases">
        <authorList>
            <person name="Li K."/>
        </authorList>
    </citation>
    <scope>NUCLEOTIDE SEQUENCE [LARGE SCALE GENOMIC DNA]</scope>
    <source>
        <strain evidence="3">jing01</strain>
    </source>
</reference>
<name>A0A6M4PH26_9ACTN</name>
<protein>
    <submittedName>
        <fullName evidence="2">Uncharacterized protein</fullName>
    </submittedName>
</protein>
<evidence type="ECO:0000256" key="1">
    <source>
        <dbReference type="SAM" id="MobiDB-lite"/>
    </source>
</evidence>
<feature type="region of interest" description="Disordered" evidence="1">
    <location>
        <begin position="1"/>
        <end position="27"/>
    </location>
</feature>
<organism evidence="2 3">
    <name type="scientific">Streptomyces argyrophylli</name>
    <dbReference type="NCBI Taxonomy" id="2726118"/>
    <lineage>
        <taxon>Bacteria</taxon>
        <taxon>Bacillati</taxon>
        <taxon>Actinomycetota</taxon>
        <taxon>Actinomycetes</taxon>
        <taxon>Kitasatosporales</taxon>
        <taxon>Streptomycetaceae</taxon>
        <taxon>Streptomyces</taxon>
    </lineage>
</organism>